<comment type="subcellular location">
    <subcellularLocation>
        <location evidence="9">Cytoplasm</location>
    </subcellularLocation>
</comment>
<keyword evidence="4 9" id="KW-0808">Transferase</keyword>
<comment type="similarity">
    <text evidence="9">Belongs to the class-III pyridoxal-phosphate-dependent aminotransferase family. BioA subfamily.</text>
</comment>
<dbReference type="NCBIfam" id="TIGR00508">
    <property type="entry name" value="bioA"/>
    <property type="match status" value="1"/>
</dbReference>
<dbReference type="InterPro" id="IPR005814">
    <property type="entry name" value="Aminotrans_3"/>
</dbReference>
<dbReference type="PIRSF" id="PIRSF000521">
    <property type="entry name" value="Transaminase_4ab_Lys_Orn"/>
    <property type="match status" value="1"/>
</dbReference>
<evidence type="ECO:0000313" key="10">
    <source>
        <dbReference type="EMBL" id="GLR04401.1"/>
    </source>
</evidence>
<dbReference type="InterPro" id="IPR015424">
    <property type="entry name" value="PyrdxlP-dep_Trfase"/>
</dbReference>
<dbReference type="RefSeq" id="WP_045401175.1">
    <property type="nucleotide sequence ID" value="NZ_BBLD01000042.1"/>
</dbReference>
<comment type="caution">
    <text evidence="10">The sequence shown here is derived from an EMBL/GenBank/DDBJ whole genome shotgun (WGS) entry which is preliminary data.</text>
</comment>
<evidence type="ECO:0000313" key="11">
    <source>
        <dbReference type="Proteomes" id="UP001156669"/>
    </source>
</evidence>
<evidence type="ECO:0000256" key="8">
    <source>
        <dbReference type="ARBA" id="ARBA00048449"/>
    </source>
</evidence>
<feature type="binding site" evidence="9">
    <location>
        <position position="49"/>
    </location>
    <ligand>
        <name>substrate</name>
    </ligand>
</feature>
<feature type="modified residue" description="N6-(pyridoxal phosphate)lysine" evidence="9">
    <location>
        <position position="271"/>
    </location>
</feature>
<dbReference type="InterPro" id="IPR005815">
    <property type="entry name" value="BioA"/>
</dbReference>
<evidence type="ECO:0000256" key="7">
    <source>
        <dbReference type="ARBA" id="ARBA00022898"/>
    </source>
</evidence>
<comment type="subunit">
    <text evidence="9">Homodimer.</text>
</comment>
<dbReference type="InterPro" id="IPR049704">
    <property type="entry name" value="Aminotrans_3_PPA_site"/>
</dbReference>
<feature type="binding site" evidence="9">
    <location>
        <position position="141"/>
    </location>
    <ligand>
        <name>substrate</name>
    </ligand>
</feature>
<dbReference type="EC" id="2.6.1.62" evidence="9"/>
<dbReference type="PANTHER" id="PTHR42684">
    <property type="entry name" value="ADENOSYLMETHIONINE-8-AMINO-7-OXONONANOATE AMINOTRANSFERASE"/>
    <property type="match status" value="1"/>
</dbReference>
<dbReference type="PANTHER" id="PTHR42684:SF17">
    <property type="entry name" value="ADENOSYLMETHIONINE-8-AMINO-7-OXONONANOATE AMINOTRANSFERASE"/>
    <property type="match status" value="1"/>
</dbReference>
<feature type="site" description="Participates in the substrate recognition with KAPA and in a stacking interaction with the adenine ring of SAM" evidence="9">
    <location>
        <position position="14"/>
    </location>
</feature>
<dbReference type="HAMAP" id="MF_00834">
    <property type="entry name" value="BioA"/>
    <property type="match status" value="1"/>
</dbReference>
<name>A0ABQ5Y0C7_9VIBR</name>
<dbReference type="Gene3D" id="3.40.640.10">
    <property type="entry name" value="Type I PLP-dependent aspartate aminotransferase-like (Major domain)"/>
    <property type="match status" value="1"/>
</dbReference>
<dbReference type="CDD" id="cd00610">
    <property type="entry name" value="OAT_like"/>
    <property type="match status" value="1"/>
</dbReference>
<accession>A0ABQ5Y0C7</accession>
<evidence type="ECO:0000256" key="9">
    <source>
        <dbReference type="HAMAP-Rule" id="MF_00834"/>
    </source>
</evidence>
<keyword evidence="11" id="KW-1185">Reference proteome</keyword>
<keyword evidence="9" id="KW-0963">Cytoplasm</keyword>
<comment type="catalytic activity">
    <reaction evidence="8 9">
        <text>(8S)-8-amino-7-oxononanoate + S-adenosyl-L-methionine = S-adenosyl-4-methylsulfanyl-2-oxobutanoate + (7R,8S)-7,8-diammoniononanoate</text>
        <dbReference type="Rhea" id="RHEA:16861"/>
        <dbReference type="ChEBI" id="CHEBI:16490"/>
        <dbReference type="ChEBI" id="CHEBI:59789"/>
        <dbReference type="ChEBI" id="CHEBI:149468"/>
        <dbReference type="ChEBI" id="CHEBI:149469"/>
        <dbReference type="EC" id="2.6.1.62"/>
    </reaction>
</comment>
<keyword evidence="6 9" id="KW-0093">Biotin biosynthesis</keyword>
<organism evidence="10 11">
    <name type="scientific">Vibrio hyugaensis</name>
    <dbReference type="NCBI Taxonomy" id="1534743"/>
    <lineage>
        <taxon>Bacteria</taxon>
        <taxon>Pseudomonadati</taxon>
        <taxon>Pseudomonadota</taxon>
        <taxon>Gammaproteobacteria</taxon>
        <taxon>Vibrionales</taxon>
        <taxon>Vibrionaceae</taxon>
        <taxon>Vibrio</taxon>
    </lineage>
</organism>
<dbReference type="Pfam" id="PF00202">
    <property type="entry name" value="Aminotran_3"/>
    <property type="match status" value="1"/>
</dbReference>
<evidence type="ECO:0000256" key="6">
    <source>
        <dbReference type="ARBA" id="ARBA00022756"/>
    </source>
</evidence>
<evidence type="ECO:0000256" key="4">
    <source>
        <dbReference type="ARBA" id="ARBA00022679"/>
    </source>
</evidence>
<protein>
    <recommendedName>
        <fullName evidence="9">Adenosylmethionine-8-amino-7-oxononanoate aminotransferase</fullName>
        <ecNumber evidence="9">2.6.1.62</ecNumber>
    </recommendedName>
    <alternativeName>
        <fullName evidence="9">7,8-diamino-pelargonic acid aminotransferase</fullName>
        <shortName evidence="9">DAPA AT</shortName>
        <shortName evidence="9">DAPA aminotransferase</shortName>
    </alternativeName>
    <alternativeName>
        <fullName evidence="9">7,8-diaminononanoate synthase</fullName>
        <shortName evidence="9">DANS</shortName>
    </alternativeName>
    <alternativeName>
        <fullName evidence="9">Diaminopelargonic acid synthase</fullName>
    </alternativeName>
</protein>
<evidence type="ECO:0000256" key="3">
    <source>
        <dbReference type="ARBA" id="ARBA00022576"/>
    </source>
</evidence>
<evidence type="ECO:0000256" key="2">
    <source>
        <dbReference type="ARBA" id="ARBA00005063"/>
    </source>
</evidence>
<comment type="pathway">
    <text evidence="2 9">Cofactor biosynthesis; biotin biosynthesis; 7,8-diaminononanoate from 8-amino-7-oxononanoate (SAM route): step 1/1.</text>
</comment>
<dbReference type="NCBIfam" id="NF005940">
    <property type="entry name" value="PRK07986.1"/>
    <property type="match status" value="1"/>
</dbReference>
<reference evidence="11" key="1">
    <citation type="journal article" date="2019" name="Int. J. Syst. Evol. Microbiol.">
        <title>The Global Catalogue of Microorganisms (GCM) 10K type strain sequencing project: providing services to taxonomists for standard genome sequencing and annotation.</title>
        <authorList>
            <consortium name="The Broad Institute Genomics Platform"/>
            <consortium name="The Broad Institute Genome Sequencing Center for Infectious Disease"/>
            <person name="Wu L."/>
            <person name="Ma J."/>
        </authorList>
    </citation>
    <scope>NUCLEOTIDE SEQUENCE [LARGE SCALE GENOMIC DNA]</scope>
    <source>
        <strain evidence="11">NBRC 110633</strain>
    </source>
</reference>
<feature type="binding site" evidence="9">
    <location>
        <position position="242"/>
    </location>
    <ligand>
        <name>pyridoxal 5'-phosphate</name>
        <dbReference type="ChEBI" id="CHEBI:597326"/>
    </ligand>
</feature>
<dbReference type="Gene3D" id="3.90.1150.10">
    <property type="entry name" value="Aspartate Aminotransferase, domain 1"/>
    <property type="match status" value="1"/>
</dbReference>
<feature type="binding site" evidence="9">
    <location>
        <position position="271"/>
    </location>
    <ligand>
        <name>substrate</name>
    </ligand>
</feature>
<sequence>MDLAFDRQHIWHPYTSTLTPLTCYPVESANGVHIKLEDGTELVDGMSSWWSTIHGYNHPHLNQAAHQQIDRVSHVMFGGITHQPAISLCKKLLSLAPSNLEHVFLADSGSVAVEVSLKMALQYWHAKGERRPKFLTLRHGYHGDTFAAMSVTDPDNSMHSLYKGFLPEHIFAESPTCGYWDEWKPEDLADFEHKIETHHQELAAVILEPIVQGAGGMRIYHPEFLKGVRRLCDKYGLLLIADEIATGFGRTGKLFACEHADIQPDILCVGKALTGGYMTLSATLASKHVADTVCGGDAGCFMHGPTFMGNPLACAVATASLELIEQGDWKQQTQQIETLFSELLPKLEEYELVKNTRWLGAIGVVETHRPVNMETIQALFVEHGVWIRPFGKLIYMMPPFISKPEDIEKLVNAIDAALQRKDCFAS</sequence>
<dbReference type="InterPro" id="IPR015422">
    <property type="entry name" value="PyrdxlP-dep_Trfase_small"/>
</dbReference>
<comment type="cofactor">
    <cofactor evidence="1 9">
        <name>pyridoxal 5'-phosphate</name>
        <dbReference type="ChEBI" id="CHEBI:597326"/>
    </cofactor>
</comment>
<evidence type="ECO:0000256" key="5">
    <source>
        <dbReference type="ARBA" id="ARBA00022691"/>
    </source>
</evidence>
<keyword evidence="5 9" id="KW-0949">S-adenosyl-L-methionine</keyword>
<feature type="binding site" evidence="9">
    <location>
        <begin position="305"/>
        <end position="306"/>
    </location>
    <ligand>
        <name>pyridoxal 5'-phosphate</name>
        <dbReference type="ChEBI" id="CHEBI:597326"/>
    </ligand>
</feature>
<feature type="binding site" evidence="9">
    <location>
        <begin position="109"/>
        <end position="110"/>
    </location>
    <ligand>
        <name>pyridoxal 5'-phosphate</name>
        <dbReference type="ChEBI" id="CHEBI:597326"/>
    </ligand>
</feature>
<dbReference type="NCBIfam" id="NF004624">
    <property type="entry name" value="PRK05964.1"/>
    <property type="match status" value="1"/>
</dbReference>
<dbReference type="SUPFAM" id="SSF53383">
    <property type="entry name" value="PLP-dependent transferases"/>
    <property type="match status" value="1"/>
</dbReference>
<keyword evidence="3 9" id="KW-0032">Aminotransferase</keyword>
<keyword evidence="7 9" id="KW-0663">Pyridoxal phosphate</keyword>
<feature type="binding site" evidence="9">
    <location>
        <position position="388"/>
    </location>
    <ligand>
        <name>substrate</name>
    </ligand>
</feature>
<evidence type="ECO:0000256" key="1">
    <source>
        <dbReference type="ARBA" id="ARBA00001933"/>
    </source>
</evidence>
<proteinExistence type="inferred from homology"/>
<dbReference type="GO" id="GO:0008483">
    <property type="term" value="F:transaminase activity"/>
    <property type="evidence" value="ECO:0007669"/>
    <property type="project" value="UniProtKB-KW"/>
</dbReference>
<comment type="function">
    <text evidence="9">Catalyzes the transfer of the alpha-amino group from S-adenosyl-L-methionine (SAM) to 7-keto-8-aminopelargonic acid (KAPA) to form 7,8-diaminopelargonic acid (DAPA). It is the only aminotransferase known to utilize SAM as an amino donor.</text>
</comment>
<dbReference type="EMBL" id="BSOE01000032">
    <property type="protein sequence ID" value="GLR04401.1"/>
    <property type="molecule type" value="Genomic_DNA"/>
</dbReference>
<dbReference type="InterPro" id="IPR015421">
    <property type="entry name" value="PyrdxlP-dep_Trfase_major"/>
</dbReference>
<dbReference type="PROSITE" id="PS00600">
    <property type="entry name" value="AA_TRANSFER_CLASS_3"/>
    <property type="match status" value="1"/>
</dbReference>
<gene>
    <name evidence="9 10" type="primary">bioA</name>
    <name evidence="10" type="ORF">GCM10007906_19890</name>
</gene>
<dbReference type="Proteomes" id="UP001156669">
    <property type="component" value="Unassembled WGS sequence"/>
</dbReference>
<feature type="binding site" evidence="9">
    <location>
        <position position="304"/>
    </location>
    <ligand>
        <name>substrate</name>
    </ligand>
</feature>